<dbReference type="AlphaFoldDB" id="A0A1E5C8D8"/>
<accession>A0A1E5C8D8</accession>
<proteinExistence type="predicted"/>
<comment type="caution">
    <text evidence="1">The sequence shown here is derived from an EMBL/GenBank/DDBJ whole genome shotgun (WGS) entry which is preliminary data.</text>
</comment>
<dbReference type="Proteomes" id="UP000095039">
    <property type="component" value="Unassembled WGS sequence"/>
</dbReference>
<sequence length="133" mass="15071">MLLLMRSSFYVSAVFLFLLFVPSVFCAEIINGSEAARGKPLYDRQQVNTSESVCSNNLRTMLLQQQITFSDSQNSMEIRRFAEESIDVARAVFEEKQSYCAASLALIQFLEIDALEKAYAPKTGQIQSFDHRP</sequence>
<gene>
    <name evidence="1" type="ORF">A1OK_08530</name>
</gene>
<evidence type="ECO:0000313" key="2">
    <source>
        <dbReference type="Proteomes" id="UP000095039"/>
    </source>
</evidence>
<protein>
    <submittedName>
        <fullName evidence="1">Uncharacterized protein</fullName>
    </submittedName>
</protein>
<evidence type="ECO:0000313" key="1">
    <source>
        <dbReference type="EMBL" id="OEE61794.1"/>
    </source>
</evidence>
<dbReference type="RefSeq" id="WP_016960398.1">
    <property type="nucleotide sequence ID" value="NZ_AJWN02000043.1"/>
</dbReference>
<keyword evidence="2" id="KW-1185">Reference proteome</keyword>
<organism evidence="1 2">
    <name type="scientific">Enterovibrio norvegicus FF-454</name>
    <dbReference type="NCBI Taxonomy" id="1185651"/>
    <lineage>
        <taxon>Bacteria</taxon>
        <taxon>Pseudomonadati</taxon>
        <taxon>Pseudomonadota</taxon>
        <taxon>Gammaproteobacteria</taxon>
        <taxon>Vibrionales</taxon>
        <taxon>Vibrionaceae</taxon>
        <taxon>Enterovibrio</taxon>
    </lineage>
</organism>
<reference evidence="1 2" key="1">
    <citation type="journal article" date="2012" name="Science">
        <title>Ecological populations of bacteria act as socially cohesive units of antibiotic production and resistance.</title>
        <authorList>
            <person name="Cordero O.X."/>
            <person name="Wildschutte H."/>
            <person name="Kirkup B."/>
            <person name="Proehl S."/>
            <person name="Ngo L."/>
            <person name="Hussain F."/>
            <person name="Le Roux F."/>
            <person name="Mincer T."/>
            <person name="Polz M.F."/>
        </authorList>
    </citation>
    <scope>NUCLEOTIDE SEQUENCE [LARGE SCALE GENOMIC DNA]</scope>
    <source>
        <strain evidence="1 2">FF-454</strain>
    </source>
</reference>
<dbReference type="EMBL" id="AJWN02000043">
    <property type="protein sequence ID" value="OEE61794.1"/>
    <property type="molecule type" value="Genomic_DNA"/>
</dbReference>
<name>A0A1E5C8D8_9GAMM</name>